<feature type="domain" description="PTS EIIC type-3" evidence="9">
    <location>
        <begin position="11"/>
        <end position="420"/>
    </location>
</feature>
<keyword evidence="7 8" id="KW-0472">Membrane</keyword>
<reference evidence="10 11" key="1">
    <citation type="journal article" date="2015" name="Genome Announc.">
        <title>Expanding the biotechnology potential of lactobacilli through comparative genomics of 213 strains and associated genera.</title>
        <authorList>
            <person name="Sun Z."/>
            <person name="Harris H.M."/>
            <person name="McCann A."/>
            <person name="Guo C."/>
            <person name="Argimon S."/>
            <person name="Zhang W."/>
            <person name="Yang X."/>
            <person name="Jeffery I.B."/>
            <person name="Cooney J.C."/>
            <person name="Kagawa T.F."/>
            <person name="Liu W."/>
            <person name="Song Y."/>
            <person name="Salvetti E."/>
            <person name="Wrobel A."/>
            <person name="Rasinkangas P."/>
            <person name="Parkhill J."/>
            <person name="Rea M.C."/>
            <person name="O'Sullivan O."/>
            <person name="Ritari J."/>
            <person name="Douillard F.P."/>
            <person name="Paul Ross R."/>
            <person name="Yang R."/>
            <person name="Briner A.E."/>
            <person name="Felis G.E."/>
            <person name="de Vos W.M."/>
            <person name="Barrangou R."/>
            <person name="Klaenhammer T.R."/>
            <person name="Caufield P.W."/>
            <person name="Cui Y."/>
            <person name="Zhang H."/>
            <person name="O'Toole P.W."/>
        </authorList>
    </citation>
    <scope>NUCLEOTIDE SEQUENCE [LARGE SCALE GENOMIC DNA]</scope>
    <source>
        <strain evidence="10 11">DSM 6035</strain>
    </source>
</reference>
<dbReference type="EMBL" id="AZGM01000035">
    <property type="protein sequence ID" value="KRM28814.1"/>
    <property type="molecule type" value="Genomic_DNA"/>
</dbReference>
<keyword evidence="11" id="KW-1185">Reference proteome</keyword>
<organism evidence="10 11">
    <name type="scientific">Limosilactobacillus panis DSM 6035</name>
    <dbReference type="NCBI Taxonomy" id="1423782"/>
    <lineage>
        <taxon>Bacteria</taxon>
        <taxon>Bacillati</taxon>
        <taxon>Bacillota</taxon>
        <taxon>Bacilli</taxon>
        <taxon>Lactobacillales</taxon>
        <taxon>Lactobacillaceae</taxon>
        <taxon>Limosilactobacillus</taxon>
    </lineage>
</organism>
<dbReference type="STRING" id="1423782.FD32_GL001616"/>
<evidence type="ECO:0000256" key="7">
    <source>
        <dbReference type="ARBA" id="ARBA00023136"/>
    </source>
</evidence>
<feature type="transmembrane region" description="Helical" evidence="8">
    <location>
        <begin position="81"/>
        <end position="101"/>
    </location>
</feature>
<evidence type="ECO:0000256" key="8">
    <source>
        <dbReference type="SAM" id="Phobius"/>
    </source>
</evidence>
<dbReference type="InterPro" id="IPR051088">
    <property type="entry name" value="PTS_Sugar-EIIC/EIIB"/>
</dbReference>
<comment type="subcellular location">
    <subcellularLocation>
        <location evidence="1">Cell membrane</location>
        <topology evidence="1">Multi-pass membrane protein</topology>
    </subcellularLocation>
</comment>
<evidence type="ECO:0000256" key="5">
    <source>
        <dbReference type="ARBA" id="ARBA00022692"/>
    </source>
</evidence>
<feature type="transmembrane region" description="Helical" evidence="8">
    <location>
        <begin position="400"/>
        <end position="420"/>
    </location>
</feature>
<dbReference type="PROSITE" id="PS51105">
    <property type="entry name" value="PTS_EIIC_TYPE_3"/>
    <property type="match status" value="1"/>
</dbReference>
<dbReference type="Pfam" id="PF02378">
    <property type="entry name" value="PTS_EIIC"/>
    <property type="match status" value="1"/>
</dbReference>
<sequence length="444" mass="48976">MRAKEAKIMANSEKIVDALVRFRQLSFIQIIQRTMVTLFPVALIGSFAGILSFVCFSPDGFLGSVLYIKHWLPQYRFLQNLFGDVSVVTVGFLAPYAAFVSAQLTVRQHHREIPSIGIIAMACYVLGFYHSIRPAGNTVDMRYYTANWFIVGVVVGYLVGLIFVKFGHQTSINNFDTKSNDILKSTFTNLTPILLALLVAFLFHLCYALARQTGLDVMINQAVTAAVDSHSNYATTMLMAILATVLTWLGFAESISISNEMFKSELFANLNYALTHKTSLNVPYPFTPAALYNGFGQFGGVGLALALLIAILWVSHHQNQRTVAKTSAIPVFFNTNLPLTMGCVVMLNPIYVLPFVLLPLLNMVLASGLIMFHIISPLVYPAPYGTPGVLAALVETDGSWWALLWSLVLLAIDVLAYIPFVKLADRVEDRLAGQRKAGEAHGQH</sequence>
<dbReference type="OrthoDB" id="1651152at2"/>
<feature type="transmembrane region" description="Helical" evidence="8">
    <location>
        <begin position="113"/>
        <end position="132"/>
    </location>
</feature>
<evidence type="ECO:0000259" key="9">
    <source>
        <dbReference type="PROSITE" id="PS51105"/>
    </source>
</evidence>
<keyword evidence="5 8" id="KW-0812">Transmembrane</keyword>
<gene>
    <name evidence="10" type="ORF">FD32_GL001616</name>
</gene>
<evidence type="ECO:0000256" key="6">
    <source>
        <dbReference type="ARBA" id="ARBA00022989"/>
    </source>
</evidence>
<keyword evidence="4" id="KW-0762">Sugar transport</keyword>
<comment type="caution">
    <text evidence="10">The sequence shown here is derived from an EMBL/GenBank/DDBJ whole genome shotgun (WGS) entry which is preliminary data.</text>
</comment>
<dbReference type="PATRIC" id="fig|1423782.4.peg.1681"/>
<feature type="transmembrane region" description="Helical" evidence="8">
    <location>
        <begin position="36"/>
        <end position="61"/>
    </location>
</feature>
<feature type="transmembrane region" description="Helical" evidence="8">
    <location>
        <begin position="230"/>
        <end position="251"/>
    </location>
</feature>
<keyword evidence="3" id="KW-1003">Cell membrane</keyword>
<dbReference type="PANTHER" id="PTHR33989">
    <property type="match status" value="1"/>
</dbReference>
<evidence type="ECO:0000256" key="4">
    <source>
        <dbReference type="ARBA" id="ARBA00022597"/>
    </source>
</evidence>
<dbReference type="GO" id="GO:0008982">
    <property type="term" value="F:protein-N(PI)-phosphohistidine-sugar phosphotransferase activity"/>
    <property type="evidence" value="ECO:0007669"/>
    <property type="project" value="InterPro"/>
</dbReference>
<dbReference type="GO" id="GO:0009401">
    <property type="term" value="P:phosphoenolpyruvate-dependent sugar phosphotransferase system"/>
    <property type="evidence" value="ECO:0007669"/>
    <property type="project" value="InterPro"/>
</dbReference>
<evidence type="ECO:0000313" key="11">
    <source>
        <dbReference type="Proteomes" id="UP000051412"/>
    </source>
</evidence>
<feature type="transmembrane region" description="Helical" evidence="8">
    <location>
        <begin position="144"/>
        <end position="166"/>
    </location>
</feature>
<evidence type="ECO:0000256" key="3">
    <source>
        <dbReference type="ARBA" id="ARBA00022475"/>
    </source>
</evidence>
<dbReference type="InterPro" id="IPR004501">
    <property type="entry name" value="PTS_EIIC_3"/>
</dbReference>
<protein>
    <submittedName>
        <fullName evidence="10">Lactose-specific PTS IIBC</fullName>
    </submittedName>
</protein>
<feature type="transmembrane region" description="Helical" evidence="8">
    <location>
        <begin position="187"/>
        <end position="210"/>
    </location>
</feature>
<dbReference type="PANTHER" id="PTHR33989:SF4">
    <property type="entry name" value="PTS SYSTEM N,N'-DIACETYLCHITOBIOSE-SPECIFIC EIIC COMPONENT"/>
    <property type="match status" value="1"/>
</dbReference>
<evidence type="ECO:0000313" key="10">
    <source>
        <dbReference type="EMBL" id="KRM28814.1"/>
    </source>
</evidence>
<dbReference type="GO" id="GO:0005886">
    <property type="term" value="C:plasma membrane"/>
    <property type="evidence" value="ECO:0007669"/>
    <property type="project" value="UniProtKB-SubCell"/>
</dbReference>
<proteinExistence type="predicted"/>
<feature type="transmembrane region" description="Helical" evidence="8">
    <location>
        <begin position="295"/>
        <end position="315"/>
    </location>
</feature>
<keyword evidence="2" id="KW-0813">Transport</keyword>
<feature type="transmembrane region" description="Helical" evidence="8">
    <location>
        <begin position="360"/>
        <end position="380"/>
    </location>
</feature>
<dbReference type="AlphaFoldDB" id="A0A0R1XFM3"/>
<accession>A0A0R1XFM3</accession>
<name>A0A0R1XFM3_9LACO</name>
<evidence type="ECO:0000256" key="2">
    <source>
        <dbReference type="ARBA" id="ARBA00022448"/>
    </source>
</evidence>
<keyword evidence="6 8" id="KW-1133">Transmembrane helix</keyword>
<dbReference type="Proteomes" id="UP000051412">
    <property type="component" value="Unassembled WGS sequence"/>
</dbReference>
<dbReference type="InterPro" id="IPR003352">
    <property type="entry name" value="PTS_EIIC"/>
</dbReference>
<evidence type="ECO:0000256" key="1">
    <source>
        <dbReference type="ARBA" id="ARBA00004651"/>
    </source>
</evidence>